<keyword evidence="4 9" id="KW-0812">Transmembrane</keyword>
<dbReference type="GO" id="GO:0016471">
    <property type="term" value="C:vacuolar proton-transporting V-type ATPase complex"/>
    <property type="evidence" value="ECO:0007669"/>
    <property type="project" value="TreeGrafter"/>
</dbReference>
<dbReference type="EMBL" id="QICM01000002">
    <property type="protein sequence ID" value="PXV69973.1"/>
    <property type="molecule type" value="Genomic_DNA"/>
</dbReference>
<dbReference type="RefSeq" id="WP_073156199.1">
    <property type="nucleotide sequence ID" value="NZ_FMYT01000001.1"/>
</dbReference>
<dbReference type="GO" id="GO:0007035">
    <property type="term" value="P:vacuolar acidification"/>
    <property type="evidence" value="ECO:0007669"/>
    <property type="project" value="TreeGrafter"/>
</dbReference>
<keyword evidence="6" id="KW-0406">Ion transport</keyword>
<evidence type="ECO:0000256" key="9">
    <source>
        <dbReference type="SAM" id="Phobius"/>
    </source>
</evidence>
<sequence>MGIKKMKKFQILGLKSDVDLITEEIMKNSQMELLKNEKYNTRFKNDQIENSYKPYFNRLNKIMDSLKLDKKIKEFNFDQLNKLSLEELEDFIMPIQKKIKKLERITNKLDVEEERLNNLIKHVYVMRNIDIELQSLKTLSYVTLVFGSLSQERYKRLIENVTEVPVLVLKVNEDQERVWFFTFAKKDYEQKALDILNSVNFNRIELPDRVTEEPKDILSQSKHRLDKIKIIRAQIELEFKKLKHRYQEQLLKYYKQSLIFNRITDVNNSFYGKSDYFFITTGWISEENEKEFKKLISNKYSQVLYSSQEIENAEEEDPPTIIENPKWINSFSSLVKLYGLPKYGEIDPSVFFALSYILLFGIMFGDLGQGLVLVLLGFAIYKNKIKFIKNQDISYILISLGSSSMLFGTFYGSLFGMEDLIPALVIRPMDNIMFWLGFTVMIGIFLLITSMIFNLFNSFKNKDYAEALFSDSGLSGLILYLFMLSNLAFYGLQNRLLIPASFSAVIVISLLLLIFFKEPLGNLLIGKKFSIDKKISEYLLESIFELFDTVLGYLSNTLSFLRVGAFTLNHAGLSMAVIILSQMMSNNAGSLLILIAGNIVIMVLEGVVVGIQILRLEFFEIFSKFYSGSGREFNPLSIE</sequence>
<evidence type="ECO:0000313" key="13">
    <source>
        <dbReference type="Proteomes" id="UP000247389"/>
    </source>
</evidence>
<comment type="similarity">
    <text evidence="2">Belongs to the V-ATPase 116 kDa subunit family.</text>
</comment>
<dbReference type="Pfam" id="PF01496">
    <property type="entry name" value="V_ATPase_I"/>
    <property type="match status" value="2"/>
</dbReference>
<dbReference type="AlphaFoldDB" id="A0A1G6HMI5"/>
<dbReference type="InterPro" id="IPR002490">
    <property type="entry name" value="V-ATPase_116kDa_su"/>
</dbReference>
<accession>A0A1G6HMI5</accession>
<feature type="transmembrane region" description="Helical" evidence="9">
    <location>
        <begin position="350"/>
        <end position="381"/>
    </location>
</feature>
<evidence type="ECO:0000313" key="12">
    <source>
        <dbReference type="EMBL" id="TDS33087.1"/>
    </source>
</evidence>
<dbReference type="GO" id="GO:0033179">
    <property type="term" value="C:proton-transporting V-type ATPase, V0 domain"/>
    <property type="evidence" value="ECO:0007669"/>
    <property type="project" value="InterPro"/>
</dbReference>
<proteinExistence type="inferred from homology"/>
<evidence type="ECO:0000313" key="14">
    <source>
        <dbReference type="Proteomes" id="UP000295758"/>
    </source>
</evidence>
<dbReference type="STRING" id="54121.SAMN04515653_104178"/>
<feature type="coiled-coil region" evidence="8">
    <location>
        <begin position="95"/>
        <end position="122"/>
    </location>
</feature>
<feature type="transmembrane region" description="Helical" evidence="9">
    <location>
        <begin position="393"/>
        <end position="412"/>
    </location>
</feature>
<evidence type="ECO:0000256" key="8">
    <source>
        <dbReference type="SAM" id="Coils"/>
    </source>
</evidence>
<feature type="transmembrane region" description="Helical" evidence="9">
    <location>
        <begin position="468"/>
        <end position="490"/>
    </location>
</feature>
<name>A0A1G6HMI5_9FIRM</name>
<reference evidence="11 15" key="1">
    <citation type="submission" date="2016-10" db="EMBL/GenBank/DDBJ databases">
        <authorList>
            <person name="Varghese N."/>
            <person name="Submissions S."/>
        </authorList>
    </citation>
    <scope>NUCLEOTIDE SEQUENCE [LARGE SCALE GENOMIC DNA]</scope>
    <source>
        <strain evidence="11 15">WG10</strain>
    </source>
</reference>
<keyword evidence="3" id="KW-0813">Transport</keyword>
<feature type="transmembrane region" description="Helical" evidence="9">
    <location>
        <begin position="592"/>
        <end position="614"/>
    </location>
</feature>
<dbReference type="EMBL" id="FMYT01000001">
    <property type="protein sequence ID" value="SDB95479.1"/>
    <property type="molecule type" value="Genomic_DNA"/>
</dbReference>
<evidence type="ECO:0000256" key="1">
    <source>
        <dbReference type="ARBA" id="ARBA00004141"/>
    </source>
</evidence>
<dbReference type="PANTHER" id="PTHR11629:SF63">
    <property type="entry name" value="V-TYPE PROTON ATPASE SUBUNIT A"/>
    <property type="match status" value="1"/>
</dbReference>
<evidence type="ECO:0000256" key="2">
    <source>
        <dbReference type="ARBA" id="ARBA00009904"/>
    </source>
</evidence>
<evidence type="ECO:0000313" key="10">
    <source>
        <dbReference type="EMBL" id="PXV69973.1"/>
    </source>
</evidence>
<keyword evidence="7 9" id="KW-0472">Membrane</keyword>
<comment type="subcellular location">
    <subcellularLocation>
        <location evidence="1">Membrane</location>
        <topology evidence="1">Multi-pass membrane protein</topology>
    </subcellularLocation>
</comment>
<evidence type="ECO:0000256" key="6">
    <source>
        <dbReference type="ARBA" id="ARBA00023065"/>
    </source>
</evidence>
<organism evidence="11 15">
    <name type="scientific">Halanaerobium congolense</name>
    <dbReference type="NCBI Taxonomy" id="54121"/>
    <lineage>
        <taxon>Bacteria</taxon>
        <taxon>Bacillati</taxon>
        <taxon>Bacillota</taxon>
        <taxon>Clostridia</taxon>
        <taxon>Halanaerobiales</taxon>
        <taxon>Halanaerobiaceae</taxon>
        <taxon>Halanaerobium</taxon>
    </lineage>
</organism>
<keyword evidence="5 9" id="KW-1133">Transmembrane helix</keyword>
<feature type="transmembrane region" description="Helical" evidence="9">
    <location>
        <begin position="432"/>
        <end position="456"/>
    </location>
</feature>
<evidence type="ECO:0000256" key="7">
    <source>
        <dbReference type="ARBA" id="ARBA00023136"/>
    </source>
</evidence>
<dbReference type="GO" id="GO:0046961">
    <property type="term" value="F:proton-transporting ATPase activity, rotational mechanism"/>
    <property type="evidence" value="ECO:0007669"/>
    <property type="project" value="InterPro"/>
</dbReference>
<evidence type="ECO:0000256" key="5">
    <source>
        <dbReference type="ARBA" id="ARBA00022989"/>
    </source>
</evidence>
<keyword evidence="8" id="KW-0175">Coiled coil</keyword>
<dbReference type="PANTHER" id="PTHR11629">
    <property type="entry name" value="VACUOLAR PROTON ATPASES"/>
    <property type="match status" value="1"/>
</dbReference>
<feature type="transmembrane region" description="Helical" evidence="9">
    <location>
        <begin position="496"/>
        <end position="516"/>
    </location>
</feature>
<dbReference type="Proteomes" id="UP000295758">
    <property type="component" value="Unassembled WGS sequence"/>
</dbReference>
<evidence type="ECO:0000256" key="4">
    <source>
        <dbReference type="ARBA" id="ARBA00022692"/>
    </source>
</evidence>
<protein>
    <submittedName>
        <fullName evidence="11">V/A-type H+-transporting ATPase subunit I</fullName>
    </submittedName>
</protein>
<dbReference type="Proteomes" id="UP000247389">
    <property type="component" value="Unassembled WGS sequence"/>
</dbReference>
<dbReference type="GO" id="GO:0051117">
    <property type="term" value="F:ATPase binding"/>
    <property type="evidence" value="ECO:0007669"/>
    <property type="project" value="TreeGrafter"/>
</dbReference>
<dbReference type="Proteomes" id="UP000324896">
    <property type="component" value="Unassembled WGS sequence"/>
</dbReference>
<dbReference type="OrthoDB" id="9803814at2"/>
<feature type="transmembrane region" description="Helical" evidence="9">
    <location>
        <begin position="560"/>
        <end position="580"/>
    </location>
</feature>
<evidence type="ECO:0000313" key="11">
    <source>
        <dbReference type="EMBL" id="SDB95479.1"/>
    </source>
</evidence>
<evidence type="ECO:0000256" key="3">
    <source>
        <dbReference type="ARBA" id="ARBA00022448"/>
    </source>
</evidence>
<dbReference type="EMBL" id="SOAA01000005">
    <property type="protein sequence ID" value="TDS33087.1"/>
    <property type="molecule type" value="Genomic_DNA"/>
</dbReference>
<evidence type="ECO:0000313" key="15">
    <source>
        <dbReference type="Proteomes" id="UP000324896"/>
    </source>
</evidence>
<gene>
    <name evidence="12" type="ORF">BY453_10595</name>
    <name evidence="10" type="ORF">C8C78_102102</name>
    <name evidence="11" type="ORF">SAMN04488597_10138</name>
</gene>
<reference evidence="10 13" key="2">
    <citation type="submission" date="2018-04" db="EMBL/GenBank/DDBJ databases">
        <title>Subsurface microbial communities from deep shales in Ohio and West Virginia, USA.</title>
        <authorList>
            <person name="Wrighton K."/>
        </authorList>
    </citation>
    <scope>NUCLEOTIDE SEQUENCE [LARGE SCALE GENOMIC DNA]</scope>
    <source>
        <strain evidence="10 13">MSL28</strain>
    </source>
</reference>
<reference evidence="12 14" key="3">
    <citation type="submission" date="2019-03" db="EMBL/GenBank/DDBJ databases">
        <title>Deep subsurface shale carbon reservoir microbial communities from Ohio and West Virginia, USA.</title>
        <authorList>
            <person name="Wrighton K."/>
        </authorList>
    </citation>
    <scope>NUCLEOTIDE SEQUENCE [LARGE SCALE GENOMIC DNA]</scope>
    <source>
        <strain evidence="12 14">UTICA-S4D12</strain>
    </source>
</reference>